<dbReference type="Gene3D" id="3.40.50.300">
    <property type="entry name" value="P-loop containing nucleotide triphosphate hydrolases"/>
    <property type="match status" value="1"/>
</dbReference>
<feature type="non-terminal residue" evidence="6">
    <location>
        <position position="1"/>
    </location>
</feature>
<protein>
    <recommendedName>
        <fullName evidence="5">AIG1-type G domain-containing protein</fullName>
    </recommendedName>
</protein>
<dbReference type="EMBL" id="CAJOBQ010003394">
    <property type="protein sequence ID" value="CAF4604754.1"/>
    <property type="molecule type" value="Genomic_DNA"/>
</dbReference>
<dbReference type="GO" id="GO:0005525">
    <property type="term" value="F:GTP binding"/>
    <property type="evidence" value="ECO:0007669"/>
    <property type="project" value="UniProtKB-KW"/>
</dbReference>
<gene>
    <name evidence="6" type="ORF">TSG867_LOCUS28055</name>
</gene>
<evidence type="ECO:0000256" key="4">
    <source>
        <dbReference type="SAM" id="MobiDB-lite"/>
    </source>
</evidence>
<evidence type="ECO:0000259" key="5">
    <source>
        <dbReference type="PROSITE" id="PS51720"/>
    </source>
</evidence>
<feature type="domain" description="AIG1-type G" evidence="5">
    <location>
        <begin position="29"/>
        <end position="241"/>
    </location>
</feature>
<keyword evidence="2" id="KW-0547">Nucleotide-binding</keyword>
<comment type="caution">
    <text evidence="6">The sequence shown here is derived from an EMBL/GenBank/DDBJ whole genome shotgun (WGS) entry which is preliminary data.</text>
</comment>
<evidence type="ECO:0000256" key="3">
    <source>
        <dbReference type="ARBA" id="ARBA00023134"/>
    </source>
</evidence>
<dbReference type="InterPro" id="IPR006703">
    <property type="entry name" value="G_AIG1"/>
</dbReference>
<dbReference type="SUPFAM" id="SSF52540">
    <property type="entry name" value="P-loop containing nucleoside triphosphate hydrolases"/>
    <property type="match status" value="1"/>
</dbReference>
<evidence type="ECO:0000313" key="7">
    <source>
        <dbReference type="Proteomes" id="UP000663862"/>
    </source>
</evidence>
<evidence type="ECO:0000256" key="2">
    <source>
        <dbReference type="ARBA" id="ARBA00022741"/>
    </source>
</evidence>
<dbReference type="PROSITE" id="PS51720">
    <property type="entry name" value="G_AIG1"/>
    <property type="match status" value="1"/>
</dbReference>
<dbReference type="FunFam" id="3.40.50.300:FF:000366">
    <property type="entry name" value="GTPase, IMAP family member 2"/>
    <property type="match status" value="1"/>
</dbReference>
<dbReference type="AlphaFoldDB" id="A0A821CAM2"/>
<comment type="similarity">
    <text evidence="1">Belongs to the TRAFAC class TrmE-Era-EngA-EngB-Septin-like GTPase superfamily. AIG1/Toc34/Toc159-like paraseptin GTPase family. IAN subfamily.</text>
</comment>
<feature type="compositionally biased region" description="Polar residues" evidence="4">
    <location>
        <begin position="243"/>
        <end position="256"/>
    </location>
</feature>
<dbReference type="Pfam" id="PF04548">
    <property type="entry name" value="AIG1"/>
    <property type="match status" value="1"/>
</dbReference>
<dbReference type="InterPro" id="IPR045058">
    <property type="entry name" value="GIMA/IAN/Toc"/>
</dbReference>
<proteinExistence type="inferred from homology"/>
<accession>A0A821CAM2</accession>
<feature type="region of interest" description="Disordered" evidence="4">
    <location>
        <begin position="243"/>
        <end position="262"/>
    </location>
</feature>
<dbReference type="PANTHER" id="PTHR10903:SF170">
    <property type="entry name" value="GTPASE IMAP FAMILY MEMBER 7"/>
    <property type="match status" value="1"/>
</dbReference>
<reference evidence="6" key="1">
    <citation type="submission" date="2021-02" db="EMBL/GenBank/DDBJ databases">
        <authorList>
            <person name="Nowell W R."/>
        </authorList>
    </citation>
    <scope>NUCLEOTIDE SEQUENCE</scope>
</reference>
<dbReference type="InterPro" id="IPR027417">
    <property type="entry name" value="P-loop_NTPase"/>
</dbReference>
<dbReference type="PANTHER" id="PTHR10903">
    <property type="entry name" value="GTPASE, IMAP FAMILY MEMBER-RELATED"/>
    <property type="match status" value="1"/>
</dbReference>
<evidence type="ECO:0000256" key="1">
    <source>
        <dbReference type="ARBA" id="ARBA00008535"/>
    </source>
</evidence>
<organism evidence="6 7">
    <name type="scientific">Rotaria socialis</name>
    <dbReference type="NCBI Taxonomy" id="392032"/>
    <lineage>
        <taxon>Eukaryota</taxon>
        <taxon>Metazoa</taxon>
        <taxon>Spiralia</taxon>
        <taxon>Gnathifera</taxon>
        <taxon>Rotifera</taxon>
        <taxon>Eurotatoria</taxon>
        <taxon>Bdelloidea</taxon>
        <taxon>Philodinida</taxon>
        <taxon>Philodinidae</taxon>
        <taxon>Rotaria</taxon>
    </lineage>
</organism>
<name>A0A821CAM2_9BILA</name>
<sequence>TMRRFFSGCCSSLQCSKLHCHGRKPVLIEQEKHVILLGKTGNGKSSLGNTLAGNTAFETGNAASSITRECNCKKFTYAKGKKSIVVVDTPGFFDTSSGNLFEENHLEIHRSLELCGNAPHAFLIVLQCDTRFTQDEKKAIDRIDEIFPGYMRYAIVIFTHIDQLNKNQTLNDYLNPNSNNRNQDLHELINTCGDRYFGVNNRKTNKRYRLKVLKDITEQIERMLQIANAEHYRSNIVETVPIPNQKSVELSQPSNSNDDDDK</sequence>
<keyword evidence="3" id="KW-0342">GTP-binding</keyword>
<evidence type="ECO:0000313" key="6">
    <source>
        <dbReference type="EMBL" id="CAF4604754.1"/>
    </source>
</evidence>
<dbReference type="Proteomes" id="UP000663862">
    <property type="component" value="Unassembled WGS sequence"/>
</dbReference>